<sequence>MAVIREGVDYIRGAVFDLNNEDVLYLLIDSTSEGIKKDVIRCNIRTREMSTVAKIQAFSCLHLYPFVLSWWPTPVRQLPQCGQPRPNIST</sequence>
<dbReference type="EMBL" id="VIEB01000575">
    <property type="protein sequence ID" value="TQD86120.1"/>
    <property type="molecule type" value="Genomic_DNA"/>
</dbReference>
<comment type="caution">
    <text evidence="1">The sequence shown here is derived from an EMBL/GenBank/DDBJ whole genome shotgun (WGS) entry which is preliminary data.</text>
</comment>
<keyword evidence="2" id="KW-1185">Reference proteome</keyword>
<proteinExistence type="predicted"/>
<name>A0A540LI46_MALBA</name>
<organism evidence="1 2">
    <name type="scientific">Malus baccata</name>
    <name type="common">Siberian crab apple</name>
    <name type="synonym">Pyrus baccata</name>
    <dbReference type="NCBI Taxonomy" id="106549"/>
    <lineage>
        <taxon>Eukaryota</taxon>
        <taxon>Viridiplantae</taxon>
        <taxon>Streptophyta</taxon>
        <taxon>Embryophyta</taxon>
        <taxon>Tracheophyta</taxon>
        <taxon>Spermatophyta</taxon>
        <taxon>Magnoliopsida</taxon>
        <taxon>eudicotyledons</taxon>
        <taxon>Gunneridae</taxon>
        <taxon>Pentapetalae</taxon>
        <taxon>rosids</taxon>
        <taxon>fabids</taxon>
        <taxon>Rosales</taxon>
        <taxon>Rosaceae</taxon>
        <taxon>Amygdaloideae</taxon>
        <taxon>Maleae</taxon>
        <taxon>Malus</taxon>
    </lineage>
</organism>
<evidence type="ECO:0000313" key="1">
    <source>
        <dbReference type="EMBL" id="TQD86120.1"/>
    </source>
</evidence>
<dbReference type="Proteomes" id="UP000315295">
    <property type="component" value="Unassembled WGS sequence"/>
</dbReference>
<gene>
    <name evidence="1" type="ORF">C1H46_028293</name>
</gene>
<protein>
    <submittedName>
        <fullName evidence="1">Uncharacterized protein</fullName>
    </submittedName>
</protein>
<evidence type="ECO:0000313" key="2">
    <source>
        <dbReference type="Proteomes" id="UP000315295"/>
    </source>
</evidence>
<dbReference type="AlphaFoldDB" id="A0A540LI46"/>
<accession>A0A540LI46</accession>
<reference evidence="1 2" key="1">
    <citation type="journal article" date="2019" name="G3 (Bethesda)">
        <title>Sequencing of a Wild Apple (Malus baccata) Genome Unravels the Differences Between Cultivated and Wild Apple Species Regarding Disease Resistance and Cold Tolerance.</title>
        <authorList>
            <person name="Chen X."/>
        </authorList>
    </citation>
    <scope>NUCLEOTIDE SEQUENCE [LARGE SCALE GENOMIC DNA]</scope>
    <source>
        <strain evidence="2">cv. Shandingzi</strain>
        <tissue evidence="1">Leaves</tissue>
    </source>
</reference>